<sequence>MSRRPAPSWSCSASTSAGPRRPSGRRARSADLTLHGGASVSIEQKWTGEEIDKGSRERLARILAEIG</sequence>
<evidence type="ECO:0000313" key="3">
    <source>
        <dbReference type="Proteomes" id="UP001602119"/>
    </source>
</evidence>
<feature type="region of interest" description="Disordered" evidence="1">
    <location>
        <begin position="1"/>
        <end position="36"/>
    </location>
</feature>
<gene>
    <name evidence="2" type="ORF">ACFY05_11200</name>
</gene>
<dbReference type="EMBL" id="JBIAXI010000006">
    <property type="protein sequence ID" value="MFF4773413.1"/>
    <property type="molecule type" value="Genomic_DNA"/>
</dbReference>
<accession>A0ABW6V304</accession>
<keyword evidence="3" id="KW-1185">Reference proteome</keyword>
<reference evidence="2 3" key="1">
    <citation type="submission" date="2024-10" db="EMBL/GenBank/DDBJ databases">
        <title>The Natural Products Discovery Center: Release of the First 8490 Sequenced Strains for Exploring Actinobacteria Biosynthetic Diversity.</title>
        <authorList>
            <person name="Kalkreuter E."/>
            <person name="Kautsar S.A."/>
            <person name="Yang D."/>
            <person name="Bader C.D."/>
            <person name="Teijaro C.N."/>
            <person name="Fluegel L."/>
            <person name="Davis C.M."/>
            <person name="Simpson J.R."/>
            <person name="Lauterbach L."/>
            <person name="Steele A.D."/>
            <person name="Gui C."/>
            <person name="Meng S."/>
            <person name="Li G."/>
            <person name="Viehrig K."/>
            <person name="Ye F."/>
            <person name="Su P."/>
            <person name="Kiefer A.F."/>
            <person name="Nichols A."/>
            <person name="Cepeda A.J."/>
            <person name="Yan W."/>
            <person name="Fan B."/>
            <person name="Jiang Y."/>
            <person name="Adhikari A."/>
            <person name="Zheng C.-J."/>
            <person name="Schuster L."/>
            <person name="Cowan T.M."/>
            <person name="Smanski M.J."/>
            <person name="Chevrette M.G."/>
            <person name="De Carvalho L.P.S."/>
            <person name="Shen B."/>
        </authorList>
    </citation>
    <scope>NUCLEOTIDE SEQUENCE [LARGE SCALE GENOMIC DNA]</scope>
    <source>
        <strain evidence="2 3">NPDC001281</strain>
    </source>
</reference>
<proteinExistence type="predicted"/>
<evidence type="ECO:0000256" key="1">
    <source>
        <dbReference type="SAM" id="MobiDB-lite"/>
    </source>
</evidence>
<organism evidence="2 3">
    <name type="scientific">Microtetraspora fusca</name>
    <dbReference type="NCBI Taxonomy" id="1997"/>
    <lineage>
        <taxon>Bacteria</taxon>
        <taxon>Bacillati</taxon>
        <taxon>Actinomycetota</taxon>
        <taxon>Actinomycetes</taxon>
        <taxon>Streptosporangiales</taxon>
        <taxon>Streptosporangiaceae</taxon>
        <taxon>Microtetraspora</taxon>
    </lineage>
</organism>
<name>A0ABW6V304_MICFU</name>
<protein>
    <submittedName>
        <fullName evidence="2">Uncharacterized protein</fullName>
    </submittedName>
</protein>
<comment type="caution">
    <text evidence="2">The sequence shown here is derived from an EMBL/GenBank/DDBJ whole genome shotgun (WGS) entry which is preliminary data.</text>
</comment>
<evidence type="ECO:0000313" key="2">
    <source>
        <dbReference type="EMBL" id="MFF4773413.1"/>
    </source>
</evidence>
<dbReference type="Proteomes" id="UP001602119">
    <property type="component" value="Unassembled WGS sequence"/>
</dbReference>
<dbReference type="RefSeq" id="WP_387341796.1">
    <property type="nucleotide sequence ID" value="NZ_JBIAXI010000006.1"/>
</dbReference>